<reference evidence="2" key="1">
    <citation type="submission" date="2016-06" db="EMBL/GenBank/DDBJ databases">
        <title>Pandoraea oxalativorans DSM 23570 Genome Sequencing.</title>
        <authorList>
            <person name="Ee R."/>
            <person name="Lim Y.-L."/>
            <person name="Yong D."/>
            <person name="Yin W.-F."/>
            <person name="Chan K.-G."/>
        </authorList>
    </citation>
    <scope>NUCLEOTIDE SEQUENCE</scope>
    <source>
        <strain evidence="2">DSM 23570</strain>
    </source>
</reference>
<evidence type="ECO:0000313" key="2">
    <source>
        <dbReference type="EMBL" id="AKC71736.1"/>
    </source>
</evidence>
<evidence type="ECO:0000256" key="1">
    <source>
        <dbReference type="SAM" id="Phobius"/>
    </source>
</evidence>
<dbReference type="HOGENOM" id="CLU_166000_0_0_4"/>
<dbReference type="EMBL" id="CP011253">
    <property type="protein sequence ID" value="AKC71736.1"/>
    <property type="molecule type" value="Genomic_DNA"/>
</dbReference>
<sequence length="93" mass="10292">METLVRKSLKTLIFIIIFFYVASQISTPLPMPAEHSRILASIGDWLGVSDLDFLYVSLLFTADLVVTILAYQGVIRLLAWGARKVHLGGDEVG</sequence>
<organism evidence="2 3">
    <name type="scientific">Pandoraea oxalativorans</name>
    <dbReference type="NCBI Taxonomy" id="573737"/>
    <lineage>
        <taxon>Bacteria</taxon>
        <taxon>Pseudomonadati</taxon>
        <taxon>Pseudomonadota</taxon>
        <taxon>Betaproteobacteria</taxon>
        <taxon>Burkholderiales</taxon>
        <taxon>Burkholderiaceae</taxon>
        <taxon>Pandoraea</taxon>
    </lineage>
</organism>
<dbReference type="AlphaFoldDB" id="A0A0E3YF68"/>
<gene>
    <name evidence="2" type="ORF">MB84_23240</name>
</gene>
<dbReference type="RefSeq" id="WP_046292835.1">
    <property type="nucleotide sequence ID" value="NZ_CP011253.3"/>
</dbReference>
<keyword evidence="3" id="KW-1185">Reference proteome</keyword>
<dbReference type="KEGG" id="pox:MB84_23240"/>
<feature type="transmembrane region" description="Helical" evidence="1">
    <location>
        <begin position="12"/>
        <end position="33"/>
    </location>
</feature>
<keyword evidence="1" id="KW-0812">Transmembrane</keyword>
<keyword evidence="1" id="KW-0472">Membrane</keyword>
<dbReference type="Proteomes" id="UP000035050">
    <property type="component" value="Chromosome"/>
</dbReference>
<accession>A0A0E3YF68</accession>
<evidence type="ECO:0000313" key="3">
    <source>
        <dbReference type="Proteomes" id="UP000035050"/>
    </source>
</evidence>
<proteinExistence type="predicted"/>
<dbReference type="PATRIC" id="fig|573737.6.peg.415"/>
<feature type="transmembrane region" description="Helical" evidence="1">
    <location>
        <begin position="53"/>
        <end position="74"/>
    </location>
</feature>
<name>A0A0E3YF68_9BURK</name>
<protein>
    <submittedName>
        <fullName evidence="2">Uncharacterized protein</fullName>
    </submittedName>
</protein>
<keyword evidence="1" id="KW-1133">Transmembrane helix</keyword>